<dbReference type="AlphaFoldDB" id="A0A9P7HDM0"/>
<reference evidence="2" key="1">
    <citation type="journal article" date="2020" name="bioRxiv">
        <title>Historical genomics reveals the evolutionary mechanisms behind multiple outbreaks of the host-specific coffee wilt pathogen Fusarium xylarioides.</title>
        <authorList>
            <person name="Peck D."/>
            <person name="Nowell R.W."/>
            <person name="Flood J."/>
            <person name="Ryan M.J."/>
            <person name="Barraclough T.G."/>
        </authorList>
    </citation>
    <scope>NUCLEOTIDE SEQUENCE</scope>
    <source>
        <strain evidence="2">IMI 127659i</strain>
    </source>
</reference>
<keyword evidence="3" id="KW-1185">Reference proteome</keyword>
<gene>
    <name evidence="2" type="ORF">H9Q72_014046</name>
</gene>
<evidence type="ECO:0000313" key="3">
    <source>
        <dbReference type="Proteomes" id="UP000750502"/>
    </source>
</evidence>
<sequence length="156" mass="17371">MSRSSDRHVPTKNDKLELEVQFGGVENNHPADHPVLREEKEKPCVARSPRFQTSYMCVPCLGGLVWLPGPRGPPYPPPPASCVPTVQVCNGTFMHDLTPNNAKTAPKHVSWPQYSLSDPYNIVFDVNKTDLAYTALDNVHKKEIAFLLDDVFANDS</sequence>
<reference evidence="2" key="2">
    <citation type="submission" date="2020-10" db="EMBL/GenBank/DDBJ databases">
        <authorList>
            <person name="Peck L.D."/>
            <person name="Nowell R.W."/>
            <person name="Flood J."/>
            <person name="Ryan M.J."/>
            <person name="Barraclough T.G."/>
        </authorList>
    </citation>
    <scope>NUCLEOTIDE SEQUENCE</scope>
    <source>
        <strain evidence="2">IMI 127659i</strain>
    </source>
</reference>
<dbReference type="EMBL" id="JADFTT010000985">
    <property type="protein sequence ID" value="KAG5757812.1"/>
    <property type="molecule type" value="Genomic_DNA"/>
</dbReference>
<evidence type="ECO:0000256" key="1">
    <source>
        <dbReference type="SAM" id="MobiDB-lite"/>
    </source>
</evidence>
<dbReference type="OrthoDB" id="408631at2759"/>
<feature type="compositionally biased region" description="Basic and acidic residues" evidence="1">
    <location>
        <begin position="1"/>
        <end position="18"/>
    </location>
</feature>
<protein>
    <submittedName>
        <fullName evidence="2">Uncharacterized protein</fullName>
    </submittedName>
</protein>
<proteinExistence type="predicted"/>
<feature type="region of interest" description="Disordered" evidence="1">
    <location>
        <begin position="1"/>
        <end position="33"/>
    </location>
</feature>
<organism evidence="2 3">
    <name type="scientific">Fusarium xylarioides</name>
    <dbReference type="NCBI Taxonomy" id="221167"/>
    <lineage>
        <taxon>Eukaryota</taxon>
        <taxon>Fungi</taxon>
        <taxon>Dikarya</taxon>
        <taxon>Ascomycota</taxon>
        <taxon>Pezizomycotina</taxon>
        <taxon>Sordariomycetes</taxon>
        <taxon>Hypocreomycetidae</taxon>
        <taxon>Hypocreales</taxon>
        <taxon>Nectriaceae</taxon>
        <taxon>Fusarium</taxon>
        <taxon>Fusarium fujikuroi species complex</taxon>
    </lineage>
</organism>
<comment type="caution">
    <text evidence="2">The sequence shown here is derived from an EMBL/GenBank/DDBJ whole genome shotgun (WGS) entry which is preliminary data.</text>
</comment>
<name>A0A9P7HDM0_9HYPO</name>
<dbReference type="Proteomes" id="UP000750502">
    <property type="component" value="Unassembled WGS sequence"/>
</dbReference>
<accession>A0A9P7HDM0</accession>
<evidence type="ECO:0000313" key="2">
    <source>
        <dbReference type="EMBL" id="KAG5757812.1"/>
    </source>
</evidence>